<dbReference type="SUPFAM" id="SSF103378">
    <property type="entry name" value="2-methylcitrate dehydratase PrpD"/>
    <property type="match status" value="1"/>
</dbReference>
<proteinExistence type="inferred from homology"/>
<dbReference type="RefSeq" id="WP_091618035.1">
    <property type="nucleotide sequence ID" value="NZ_FOEF01000007.1"/>
</dbReference>
<feature type="domain" description="MmgE/PrpD C-terminal" evidence="3">
    <location>
        <begin position="251"/>
        <end position="410"/>
    </location>
</feature>
<evidence type="ECO:0000259" key="3">
    <source>
        <dbReference type="Pfam" id="PF19305"/>
    </source>
</evidence>
<dbReference type="Proteomes" id="UP000198582">
    <property type="component" value="Unassembled WGS sequence"/>
</dbReference>
<evidence type="ECO:0000259" key="2">
    <source>
        <dbReference type="Pfam" id="PF03972"/>
    </source>
</evidence>
<dbReference type="InterPro" id="IPR005656">
    <property type="entry name" value="MmgE_PrpD"/>
</dbReference>
<evidence type="ECO:0000313" key="4">
    <source>
        <dbReference type="EMBL" id="SEP38052.1"/>
    </source>
</evidence>
<dbReference type="PANTHER" id="PTHR16943:SF8">
    <property type="entry name" value="2-METHYLCITRATE DEHYDRATASE"/>
    <property type="match status" value="1"/>
</dbReference>
<dbReference type="InterPro" id="IPR036148">
    <property type="entry name" value="MmgE/PrpD_sf"/>
</dbReference>
<evidence type="ECO:0000256" key="1">
    <source>
        <dbReference type="ARBA" id="ARBA00006174"/>
    </source>
</evidence>
<dbReference type="EMBL" id="FOEF01000007">
    <property type="protein sequence ID" value="SEP38052.1"/>
    <property type="molecule type" value="Genomic_DNA"/>
</dbReference>
<dbReference type="GO" id="GO:0016829">
    <property type="term" value="F:lyase activity"/>
    <property type="evidence" value="ECO:0007669"/>
    <property type="project" value="InterPro"/>
</dbReference>
<sequence>MSLVAELAARAHSVGSRPVPPAIRAAARAHLTDAVGALIAGHTTLAGVARTVSAGYGDTRRTAFLGGVYAHGWETGDIHRGSVLCPGCVVLPATLAVLPANASSDGYERAFLAGYEVALAAAAAIGGERLIRRGWWPTALLAPLGGAAAASVLLGRPPAVTASAIALAAQHAGGSIAGATDQADGKYLLAGFAAERAVTAFLAADSGWTGPLDILDDPRSPLRRSEGRSEGALPEAFLLPETSLKPHAGAKHLQGAIDAVLSLRPPEGWPRSSVRRLRCLLPAQLAGIVDRPPPFGSALSALGSAQFVLAVSALRGHCTPWDFDDGALSDEAVLELARVVEVRSADDLTAAYPAKWGARVEVATASGAVSADRLDARGDPGNPLPDHEIVGKFTTLAARELGPVRAREVAESLLGPDPSTVPVLREHVLPLLGGSFGRSPENAAAGVRTGGSS</sequence>
<dbReference type="Pfam" id="PF19305">
    <property type="entry name" value="MmgE_PrpD_C"/>
    <property type="match status" value="1"/>
</dbReference>
<gene>
    <name evidence="4" type="ORF">SAMN04489732_107108</name>
</gene>
<dbReference type="Gene3D" id="1.10.4100.10">
    <property type="entry name" value="2-methylcitrate dehydratase PrpD"/>
    <property type="match status" value="1"/>
</dbReference>
<organism evidence="4 5">
    <name type="scientific">Amycolatopsis saalfeldensis</name>
    <dbReference type="NCBI Taxonomy" id="394193"/>
    <lineage>
        <taxon>Bacteria</taxon>
        <taxon>Bacillati</taxon>
        <taxon>Actinomycetota</taxon>
        <taxon>Actinomycetes</taxon>
        <taxon>Pseudonocardiales</taxon>
        <taxon>Pseudonocardiaceae</taxon>
        <taxon>Amycolatopsis</taxon>
    </lineage>
</organism>
<evidence type="ECO:0000313" key="5">
    <source>
        <dbReference type="Proteomes" id="UP000198582"/>
    </source>
</evidence>
<dbReference type="STRING" id="394193.SAMN04489732_107108"/>
<dbReference type="OrthoDB" id="9797528at2"/>
<protein>
    <submittedName>
        <fullName evidence="4">2-methylcitrate dehydratase PrpD</fullName>
    </submittedName>
</protein>
<accession>A0A1H8XE19</accession>
<comment type="similarity">
    <text evidence="1">Belongs to the PrpD family.</text>
</comment>
<dbReference type="PANTHER" id="PTHR16943">
    <property type="entry name" value="2-METHYLCITRATE DEHYDRATASE-RELATED"/>
    <property type="match status" value="1"/>
</dbReference>
<feature type="domain" description="MmgE/PrpD N-terminal" evidence="2">
    <location>
        <begin position="25"/>
        <end position="219"/>
    </location>
</feature>
<name>A0A1H8XE19_9PSEU</name>
<dbReference type="InterPro" id="IPR042188">
    <property type="entry name" value="MmgE/PrpD_sf_2"/>
</dbReference>
<dbReference type="Pfam" id="PF03972">
    <property type="entry name" value="MmgE_PrpD_N"/>
    <property type="match status" value="1"/>
</dbReference>
<keyword evidence="5" id="KW-1185">Reference proteome</keyword>
<dbReference type="InterPro" id="IPR045337">
    <property type="entry name" value="MmgE_PrpD_C"/>
</dbReference>
<dbReference type="AlphaFoldDB" id="A0A1H8XE19"/>
<dbReference type="InterPro" id="IPR045336">
    <property type="entry name" value="MmgE_PrpD_N"/>
</dbReference>
<dbReference type="Gene3D" id="3.30.1330.120">
    <property type="entry name" value="2-methylcitrate dehydratase PrpD"/>
    <property type="match status" value="1"/>
</dbReference>
<reference evidence="4 5" key="1">
    <citation type="submission" date="2016-10" db="EMBL/GenBank/DDBJ databases">
        <authorList>
            <person name="de Groot N.N."/>
        </authorList>
    </citation>
    <scope>NUCLEOTIDE SEQUENCE [LARGE SCALE GENOMIC DNA]</scope>
    <source>
        <strain evidence="4 5">DSM 44993</strain>
    </source>
</reference>
<dbReference type="InterPro" id="IPR042183">
    <property type="entry name" value="MmgE/PrpD_sf_1"/>
</dbReference>